<dbReference type="OrthoDB" id="146815at2157"/>
<comment type="similarity">
    <text evidence="1 2">Belongs to the HisA/HisF family.</text>
</comment>
<keyword evidence="2" id="KW-0028">Amino-acid biosynthesis</keyword>
<evidence type="ECO:0000313" key="4">
    <source>
        <dbReference type="Proteomes" id="UP000077245"/>
    </source>
</evidence>
<dbReference type="PANTHER" id="PTHR43090">
    <property type="entry name" value="1-(5-PHOSPHORIBOSYL)-5-[(5-PHOSPHORIBOSYLAMINO)METHYLIDENEAMINO] IMIDAZOLE-4-CARBOXAMIDE ISOMERASE"/>
    <property type="match status" value="1"/>
</dbReference>
<proteinExistence type="inferred from homology"/>
<dbReference type="InterPro" id="IPR013785">
    <property type="entry name" value="Aldolase_TIM"/>
</dbReference>
<dbReference type="InterPro" id="IPR044524">
    <property type="entry name" value="Isoase_HisA-like"/>
</dbReference>
<dbReference type="AlphaFoldDB" id="A0A166AYV3"/>
<dbReference type="SUPFAM" id="SSF51366">
    <property type="entry name" value="Ribulose-phoshate binding barrel"/>
    <property type="match status" value="1"/>
</dbReference>
<dbReference type="GO" id="GO:0005737">
    <property type="term" value="C:cytoplasm"/>
    <property type="evidence" value="ECO:0007669"/>
    <property type="project" value="TreeGrafter"/>
</dbReference>
<accession>A0A166AYV3</accession>
<keyword evidence="3" id="KW-0413">Isomerase</keyword>
<dbReference type="PATRIC" id="fig|49547.3.peg.1042"/>
<reference evidence="3 4" key="1">
    <citation type="submission" date="2016-04" db="EMBL/GenBank/DDBJ databases">
        <title>Genome sequence of Methanobrevibacter curvatus DSM 11111.</title>
        <authorList>
            <person name="Poehlein A."/>
            <person name="Seedorf H."/>
            <person name="Daniel R."/>
        </authorList>
    </citation>
    <scope>NUCLEOTIDE SEQUENCE [LARGE SCALE GENOMIC DNA]</scope>
    <source>
        <strain evidence="3 4">DSM 11111</strain>
    </source>
</reference>
<dbReference type="STRING" id="49547.MBCUR_09730"/>
<dbReference type="EC" id="5.3.1.16" evidence="3"/>
<dbReference type="RefSeq" id="WP_067090951.1">
    <property type="nucleotide sequence ID" value="NZ_LWMV01000164.1"/>
</dbReference>
<dbReference type="CDD" id="cd04723">
    <property type="entry name" value="HisA_HisF"/>
    <property type="match status" value="1"/>
</dbReference>
<organism evidence="3 4">
    <name type="scientific">Methanobrevibacter curvatus</name>
    <dbReference type="NCBI Taxonomy" id="49547"/>
    <lineage>
        <taxon>Archaea</taxon>
        <taxon>Methanobacteriati</taxon>
        <taxon>Methanobacteriota</taxon>
        <taxon>Methanomada group</taxon>
        <taxon>Methanobacteria</taxon>
        <taxon>Methanobacteriales</taxon>
        <taxon>Methanobacteriaceae</taxon>
        <taxon>Methanobrevibacter</taxon>
    </lineage>
</organism>
<dbReference type="NCBIfam" id="TIGR00734">
    <property type="entry name" value="hisAF_rel"/>
    <property type="match status" value="1"/>
</dbReference>
<dbReference type="GO" id="GO:0000105">
    <property type="term" value="P:L-histidine biosynthetic process"/>
    <property type="evidence" value="ECO:0007669"/>
    <property type="project" value="UniProtKB-KW"/>
</dbReference>
<evidence type="ECO:0000256" key="2">
    <source>
        <dbReference type="RuleBase" id="RU003657"/>
    </source>
</evidence>
<dbReference type="Pfam" id="PF00977">
    <property type="entry name" value="His_biosynth"/>
    <property type="match status" value="1"/>
</dbReference>
<protein>
    <submittedName>
        <fullName evidence="3">1-(5-phosphoribosyl)-5-[(5-phosphoribosylamino)methylideneamino] imidazole-4-carboxamide isomerase</fullName>
        <ecNumber evidence="3">5.3.1.16</ecNumber>
    </submittedName>
</protein>
<dbReference type="GO" id="GO:0000162">
    <property type="term" value="P:L-tryptophan biosynthetic process"/>
    <property type="evidence" value="ECO:0007669"/>
    <property type="project" value="TreeGrafter"/>
</dbReference>
<dbReference type="Gene3D" id="3.20.20.70">
    <property type="entry name" value="Aldolase class I"/>
    <property type="match status" value="1"/>
</dbReference>
<dbReference type="EMBL" id="LWMV01000164">
    <property type="protein sequence ID" value="KZX12644.1"/>
    <property type="molecule type" value="Genomic_DNA"/>
</dbReference>
<dbReference type="PANTHER" id="PTHR43090:SF2">
    <property type="entry name" value="1-(5-PHOSPHORIBOSYL)-5-[(5-PHOSPHORIBOSYLAMINO)METHYLIDENEAMINO] IMIDAZOLE-4-CARBOXAMIDE ISOMERASE"/>
    <property type="match status" value="1"/>
</dbReference>
<dbReference type="InterPro" id="IPR004650">
    <property type="entry name" value="HisA/F-archaeal"/>
</dbReference>
<dbReference type="Proteomes" id="UP000077245">
    <property type="component" value="Unassembled WGS sequence"/>
</dbReference>
<comment type="caution">
    <text evidence="3">The sequence shown here is derived from an EMBL/GenBank/DDBJ whole genome shotgun (WGS) entry which is preliminary data.</text>
</comment>
<sequence>MVEIIPVLDLMSTIAVSGKSGNRKEYKPLKSVYSNDSNPVSIAKSLKFNGYNEIYIADLDLIERKGNNLDSIKMINSFIPVVLDCGIRNFKEFNFFLDFAYKLIIATETLSSIDDLKSIFNKFPKERIVISVDIKDGKLYSKSNDFNLNLEEFNEILLELDPNEIILLDISKVGTFTGIDENLINSFSKFKDKLTLGGGLSEKDFSKLDELDIKKVLVGSAVHNGSV</sequence>
<evidence type="ECO:0000313" key="3">
    <source>
        <dbReference type="EMBL" id="KZX12644.1"/>
    </source>
</evidence>
<evidence type="ECO:0000256" key="1">
    <source>
        <dbReference type="ARBA" id="ARBA00009667"/>
    </source>
</evidence>
<dbReference type="InterPro" id="IPR011060">
    <property type="entry name" value="RibuloseP-bd_barrel"/>
</dbReference>
<keyword evidence="4" id="KW-1185">Reference proteome</keyword>
<keyword evidence="2" id="KW-0368">Histidine biosynthesis</keyword>
<dbReference type="InterPro" id="IPR006062">
    <property type="entry name" value="His_biosynth"/>
</dbReference>
<dbReference type="GO" id="GO:0003949">
    <property type="term" value="F:1-(5-phosphoribosyl)-5-[(5-phosphoribosylamino)methylideneamino]imidazole-4-carboxamide isomerase activity"/>
    <property type="evidence" value="ECO:0007669"/>
    <property type="project" value="UniProtKB-EC"/>
</dbReference>
<name>A0A166AYV3_9EURY</name>
<gene>
    <name evidence="3" type="primary">hisA_1</name>
    <name evidence="3" type="ORF">MBCUR_09730</name>
</gene>